<dbReference type="EMBL" id="JADCNL010000011">
    <property type="protein sequence ID" value="KAG0460923.1"/>
    <property type="molecule type" value="Genomic_DNA"/>
</dbReference>
<reference evidence="2 3" key="1">
    <citation type="journal article" date="2020" name="Nat. Food">
        <title>A phased Vanilla planifolia genome enables genetic improvement of flavour and production.</title>
        <authorList>
            <person name="Hasing T."/>
            <person name="Tang H."/>
            <person name="Brym M."/>
            <person name="Khazi F."/>
            <person name="Huang T."/>
            <person name="Chambers A.H."/>
        </authorList>
    </citation>
    <scope>NUCLEOTIDE SEQUENCE [LARGE SCALE GENOMIC DNA]</scope>
    <source>
        <tissue evidence="2">Leaf</tissue>
    </source>
</reference>
<dbReference type="Proteomes" id="UP000636800">
    <property type="component" value="Chromosome 11"/>
</dbReference>
<gene>
    <name evidence="2" type="ORF">HPP92_021220</name>
</gene>
<evidence type="ECO:0000313" key="2">
    <source>
        <dbReference type="EMBL" id="KAG0460923.1"/>
    </source>
</evidence>
<name>A0A835Q1I9_VANPL</name>
<accession>A0A835Q1I9</accession>
<comment type="caution">
    <text evidence="2">The sequence shown here is derived from an EMBL/GenBank/DDBJ whole genome shotgun (WGS) entry which is preliminary data.</text>
</comment>
<sequence length="105" mass="10817">MAQENTALSGVDSASGKLKDGSRAQVMASDEMAYRGGAIAGEGCVIKCVLALSLISCLCPAASGVYKVNSRALPCSGGLVTRWFVGSVTLSECTQDDAETRALLR</sequence>
<evidence type="ECO:0000256" key="1">
    <source>
        <dbReference type="SAM" id="MobiDB-lite"/>
    </source>
</evidence>
<feature type="region of interest" description="Disordered" evidence="1">
    <location>
        <begin position="1"/>
        <end position="22"/>
    </location>
</feature>
<evidence type="ECO:0000313" key="3">
    <source>
        <dbReference type="Proteomes" id="UP000636800"/>
    </source>
</evidence>
<keyword evidence="3" id="KW-1185">Reference proteome</keyword>
<organism evidence="2 3">
    <name type="scientific">Vanilla planifolia</name>
    <name type="common">Vanilla</name>
    <dbReference type="NCBI Taxonomy" id="51239"/>
    <lineage>
        <taxon>Eukaryota</taxon>
        <taxon>Viridiplantae</taxon>
        <taxon>Streptophyta</taxon>
        <taxon>Embryophyta</taxon>
        <taxon>Tracheophyta</taxon>
        <taxon>Spermatophyta</taxon>
        <taxon>Magnoliopsida</taxon>
        <taxon>Liliopsida</taxon>
        <taxon>Asparagales</taxon>
        <taxon>Orchidaceae</taxon>
        <taxon>Vanilloideae</taxon>
        <taxon>Vanilleae</taxon>
        <taxon>Vanilla</taxon>
    </lineage>
</organism>
<protein>
    <submittedName>
        <fullName evidence="2">Uncharacterized protein</fullName>
    </submittedName>
</protein>
<proteinExistence type="predicted"/>
<dbReference type="AlphaFoldDB" id="A0A835Q1I9"/>